<reference evidence="11 12" key="2">
    <citation type="submission" date="2018-11" db="EMBL/GenBank/DDBJ databases">
        <authorList>
            <consortium name="Pathogen Informatics"/>
        </authorList>
    </citation>
    <scope>NUCLEOTIDE SEQUENCE [LARGE SCALE GENOMIC DNA]</scope>
</reference>
<proteinExistence type="predicted"/>
<dbReference type="Gene3D" id="3.40.50.300">
    <property type="entry name" value="P-loop containing nucleotide triphosphate hydrolases"/>
    <property type="match status" value="1"/>
</dbReference>
<keyword evidence="4" id="KW-0498">Mitosis</keyword>
<dbReference type="GO" id="GO:0006283">
    <property type="term" value="P:transcription-coupled nucleotide-excision repair"/>
    <property type="evidence" value="ECO:0007669"/>
    <property type="project" value="TreeGrafter"/>
</dbReference>
<dbReference type="SUPFAM" id="SSF52540">
    <property type="entry name" value="P-loop containing nucleoside triphosphate hydrolases"/>
    <property type="match status" value="1"/>
</dbReference>
<comment type="function">
    <text evidence="7">Involved in mitotic DNA repair and meiotic recombination. Functions in the recombinational DNA repair pathway. Essential for interhomolog gene conversion (GC), but may have a less important role in intersister GC than spn-A/Rad51. In the presence of DNA, spn-A/Rad51 enhances the ATPase activity of okr/Rad54.</text>
</comment>
<keyword evidence="3" id="KW-0132">Cell division</keyword>
<evidence type="ECO:0000256" key="3">
    <source>
        <dbReference type="ARBA" id="ARBA00022618"/>
    </source>
</evidence>
<evidence type="ECO:0000256" key="7">
    <source>
        <dbReference type="ARBA" id="ARBA00024776"/>
    </source>
</evidence>
<evidence type="ECO:0000256" key="4">
    <source>
        <dbReference type="ARBA" id="ARBA00022776"/>
    </source>
</evidence>
<dbReference type="GO" id="GO:0005634">
    <property type="term" value="C:nucleus"/>
    <property type="evidence" value="ECO:0007669"/>
    <property type="project" value="TreeGrafter"/>
</dbReference>
<dbReference type="PANTHER" id="PTHR45629:SF7">
    <property type="entry name" value="DNA EXCISION REPAIR PROTEIN ERCC-6-RELATED"/>
    <property type="match status" value="1"/>
</dbReference>
<dbReference type="InterPro" id="IPR049730">
    <property type="entry name" value="SNF2/RAD54-like_C"/>
</dbReference>
<evidence type="ECO:0000313" key="12">
    <source>
        <dbReference type="Proteomes" id="UP000271098"/>
    </source>
</evidence>
<sequence length="252" mass="28457">MDGSTAVAKRQPLVEKFNKHDEIFIFLLTTRVGGLGINLTGANRVVIFDPDWNPSTDIQARERAWRIGQERSVTIYRLLTSGTIEEKIYHRQAKEYEVTLAEEITSCDASVIKTKGTETTAILTGAAKTFTRHNFFDENEKAQGKKRAASGTKRQAVCEPTSDDDDDAKAIVEKYLSPEKIAKLREIARKISRSIGKKAEERGKEKSDTPKMKRKVQHEDEGLSEIDIKIPHLKKIRRYKEQKPEGSSVQVA</sequence>
<dbReference type="PROSITE" id="PS51194">
    <property type="entry name" value="HELICASE_CTER"/>
    <property type="match status" value="1"/>
</dbReference>
<dbReference type="CDD" id="cd18793">
    <property type="entry name" value="SF2_C_SNF"/>
    <property type="match status" value="1"/>
</dbReference>
<feature type="region of interest" description="Disordered" evidence="9">
    <location>
        <begin position="139"/>
        <end position="164"/>
    </location>
</feature>
<keyword evidence="6" id="KW-0131">Cell cycle</keyword>
<evidence type="ECO:0000259" key="10">
    <source>
        <dbReference type="PROSITE" id="PS51194"/>
    </source>
</evidence>
<feature type="region of interest" description="Disordered" evidence="9">
    <location>
        <begin position="193"/>
        <end position="226"/>
    </location>
</feature>
<dbReference type="InterPro" id="IPR001650">
    <property type="entry name" value="Helicase_C-like"/>
</dbReference>
<accession>A0A183EI64</accession>
<reference evidence="13" key="1">
    <citation type="submission" date="2016-06" db="UniProtKB">
        <authorList>
            <consortium name="WormBaseParasite"/>
        </authorList>
    </citation>
    <scope>IDENTIFICATION</scope>
</reference>
<evidence type="ECO:0000313" key="11">
    <source>
        <dbReference type="EMBL" id="VDN36504.1"/>
    </source>
</evidence>
<dbReference type="InterPro" id="IPR027417">
    <property type="entry name" value="P-loop_NTPase"/>
</dbReference>
<dbReference type="SMART" id="SM00490">
    <property type="entry name" value="HELICc"/>
    <property type="match status" value="1"/>
</dbReference>
<evidence type="ECO:0000313" key="13">
    <source>
        <dbReference type="WBParaSite" id="GPUH_0002068001-mRNA-1"/>
    </source>
</evidence>
<dbReference type="Pfam" id="PF00271">
    <property type="entry name" value="Helicase_C"/>
    <property type="match status" value="1"/>
</dbReference>
<dbReference type="InterPro" id="IPR050496">
    <property type="entry name" value="SNF2_RAD54_helicase_repair"/>
</dbReference>
<dbReference type="GO" id="GO:0016787">
    <property type="term" value="F:hydrolase activity"/>
    <property type="evidence" value="ECO:0007669"/>
    <property type="project" value="UniProtKB-KW"/>
</dbReference>
<dbReference type="Proteomes" id="UP000271098">
    <property type="component" value="Unassembled WGS sequence"/>
</dbReference>
<dbReference type="GO" id="GO:0008094">
    <property type="term" value="F:ATP-dependent activity, acting on DNA"/>
    <property type="evidence" value="ECO:0007669"/>
    <property type="project" value="TreeGrafter"/>
</dbReference>
<evidence type="ECO:0000256" key="9">
    <source>
        <dbReference type="SAM" id="MobiDB-lite"/>
    </source>
</evidence>
<dbReference type="GO" id="GO:0051301">
    <property type="term" value="P:cell division"/>
    <property type="evidence" value="ECO:0007669"/>
    <property type="project" value="UniProtKB-KW"/>
</dbReference>
<name>A0A183EI64_9BILA</name>
<organism evidence="13">
    <name type="scientific">Gongylonema pulchrum</name>
    <dbReference type="NCBI Taxonomy" id="637853"/>
    <lineage>
        <taxon>Eukaryota</taxon>
        <taxon>Metazoa</taxon>
        <taxon>Ecdysozoa</taxon>
        <taxon>Nematoda</taxon>
        <taxon>Chromadorea</taxon>
        <taxon>Rhabditida</taxon>
        <taxon>Spirurina</taxon>
        <taxon>Spiruromorpha</taxon>
        <taxon>Spiruroidea</taxon>
        <taxon>Gongylonematidae</taxon>
        <taxon>Gongylonema</taxon>
    </lineage>
</organism>
<evidence type="ECO:0000256" key="6">
    <source>
        <dbReference type="ARBA" id="ARBA00023306"/>
    </source>
</evidence>
<evidence type="ECO:0000256" key="5">
    <source>
        <dbReference type="ARBA" id="ARBA00022801"/>
    </source>
</evidence>
<evidence type="ECO:0000256" key="2">
    <source>
        <dbReference type="ARBA" id="ARBA00015341"/>
    </source>
</evidence>
<dbReference type="OrthoDB" id="448448at2759"/>
<dbReference type="WBParaSite" id="GPUH_0002068001-mRNA-1">
    <property type="protein sequence ID" value="GPUH_0002068001-mRNA-1"/>
    <property type="gene ID" value="GPUH_0002068001"/>
</dbReference>
<evidence type="ECO:0000256" key="8">
    <source>
        <dbReference type="ARBA" id="ARBA00029956"/>
    </source>
</evidence>
<feature type="compositionally biased region" description="Basic and acidic residues" evidence="9">
    <location>
        <begin position="197"/>
        <end position="226"/>
    </location>
</feature>
<keyword evidence="5" id="KW-0378">Hydrolase</keyword>
<dbReference type="AlphaFoldDB" id="A0A183EI64"/>
<comment type="subunit">
    <text evidence="1">Interacts (via N-terminus) with spn-A/Rad51.</text>
</comment>
<dbReference type="PANTHER" id="PTHR45629">
    <property type="entry name" value="SNF2/RAD54 FAMILY MEMBER"/>
    <property type="match status" value="1"/>
</dbReference>
<evidence type="ECO:0000256" key="1">
    <source>
        <dbReference type="ARBA" id="ARBA00011467"/>
    </source>
</evidence>
<protein>
    <recommendedName>
        <fullName evidence="2">DNA repair and recombination protein RAD54-like</fullName>
    </recommendedName>
    <alternativeName>
        <fullName evidence="8">Protein okra</fullName>
    </alternativeName>
</protein>
<dbReference type="EMBL" id="UYRT01090842">
    <property type="protein sequence ID" value="VDN36504.1"/>
    <property type="molecule type" value="Genomic_DNA"/>
</dbReference>
<gene>
    <name evidence="11" type="ORF">GPUH_LOCUS20655</name>
</gene>
<feature type="domain" description="Helicase C-terminal" evidence="10">
    <location>
        <begin position="1"/>
        <end position="112"/>
    </location>
</feature>
<keyword evidence="12" id="KW-1185">Reference proteome</keyword>